<dbReference type="InterPro" id="IPR010075">
    <property type="entry name" value="PRibForGlyAmidine_synth_PurQ"/>
</dbReference>
<dbReference type="PATRIC" id="fig|1269275.4.peg.232"/>
<keyword evidence="7" id="KW-0315">Glutamine amidotransferase</keyword>
<organism evidence="8 9">
    <name type="scientific">Anaplasma phagocytophilum str. CRT38</name>
    <dbReference type="NCBI Taxonomy" id="1269275"/>
    <lineage>
        <taxon>Bacteria</taxon>
        <taxon>Pseudomonadati</taxon>
        <taxon>Pseudomonadota</taxon>
        <taxon>Alphaproteobacteria</taxon>
        <taxon>Rickettsiales</taxon>
        <taxon>Anaplasmataceae</taxon>
        <taxon>Anaplasma</taxon>
        <taxon>phagocytophilum group</taxon>
    </lineage>
</organism>
<dbReference type="PROSITE" id="PS51273">
    <property type="entry name" value="GATASE_TYPE_1"/>
    <property type="match status" value="1"/>
</dbReference>
<keyword evidence="1" id="KW-0963">Cytoplasm</keyword>
<evidence type="ECO:0000256" key="6">
    <source>
        <dbReference type="ARBA" id="ARBA00022840"/>
    </source>
</evidence>
<dbReference type="PIRSF" id="PIRSF001586">
    <property type="entry name" value="FGAM_synth_I"/>
    <property type="match status" value="1"/>
</dbReference>
<dbReference type="SUPFAM" id="SSF52317">
    <property type="entry name" value="Class I glutamine amidotransferase-like"/>
    <property type="match status" value="1"/>
</dbReference>
<keyword evidence="4" id="KW-0658">Purine biosynthesis</keyword>
<dbReference type="GO" id="GO:0006189">
    <property type="term" value="P:'de novo' IMP biosynthetic process"/>
    <property type="evidence" value="ECO:0007669"/>
    <property type="project" value="InterPro"/>
</dbReference>
<keyword evidence="6" id="KW-0067">ATP-binding</keyword>
<accession>S6G912</accession>
<name>S6G912_ANAPH</name>
<dbReference type="Pfam" id="PF13507">
    <property type="entry name" value="GATase_5"/>
    <property type="match status" value="1"/>
</dbReference>
<evidence type="ECO:0000256" key="5">
    <source>
        <dbReference type="ARBA" id="ARBA00022801"/>
    </source>
</evidence>
<evidence type="ECO:0000313" key="8">
    <source>
        <dbReference type="EMBL" id="EOA63031.1"/>
    </source>
</evidence>
<evidence type="ECO:0000256" key="3">
    <source>
        <dbReference type="ARBA" id="ARBA00022741"/>
    </source>
</evidence>
<evidence type="ECO:0000256" key="2">
    <source>
        <dbReference type="ARBA" id="ARBA00022598"/>
    </source>
</evidence>
<reference evidence="8 9" key="1">
    <citation type="submission" date="2013-03" db="EMBL/GenBank/DDBJ databases">
        <title>Genome sequence of Anaplasma phagocytophilum strain CRT38.</title>
        <authorList>
            <person name="Felsheim R.F."/>
            <person name="Kurtti T.J."/>
            <person name="Munderloh U.G."/>
        </authorList>
    </citation>
    <scope>NUCLEOTIDE SEQUENCE [LARGE SCALE GENOMIC DNA]</scope>
    <source>
        <strain evidence="8 9">CRT38</strain>
    </source>
</reference>
<evidence type="ECO:0000256" key="1">
    <source>
        <dbReference type="ARBA" id="ARBA00022490"/>
    </source>
</evidence>
<keyword evidence="3" id="KW-0547">Nucleotide-binding</keyword>
<dbReference type="GO" id="GO:0005524">
    <property type="term" value="F:ATP binding"/>
    <property type="evidence" value="ECO:0007669"/>
    <property type="project" value="UniProtKB-KW"/>
</dbReference>
<dbReference type="GO" id="GO:0016787">
    <property type="term" value="F:hydrolase activity"/>
    <property type="evidence" value="ECO:0007669"/>
    <property type="project" value="UniProtKB-KW"/>
</dbReference>
<dbReference type="AlphaFoldDB" id="S6G912"/>
<dbReference type="Gene3D" id="3.40.50.880">
    <property type="match status" value="1"/>
</dbReference>
<dbReference type="GO" id="GO:0004642">
    <property type="term" value="F:phosphoribosylformylglycinamidine synthase activity"/>
    <property type="evidence" value="ECO:0007669"/>
    <property type="project" value="InterPro"/>
</dbReference>
<protein>
    <submittedName>
        <fullName evidence="8">Putative phosphoribosylformylglycinamidine synthase I</fullName>
    </submittedName>
</protein>
<proteinExistence type="predicted"/>
<evidence type="ECO:0000313" key="9">
    <source>
        <dbReference type="Proteomes" id="UP000053165"/>
    </source>
</evidence>
<dbReference type="PANTHER" id="PTHR10099:SF1">
    <property type="entry name" value="PHOSPHORIBOSYLFORMYLGLYCINAMIDINE SYNTHASE"/>
    <property type="match status" value="1"/>
</dbReference>
<sequence>MSLLGRCMNVIVLSGYGLNCEEETLFAFQEAGRYLNTNISGKIVHIKELLSNPKQLASFNTMVIPGGFSYGDDTGAGNAYALRLIHGLHEHIRDFMARDTLLLGICNGCQILLRMLCPNVALVSNDVGMYQCRWVTVKASNNSVWLDGIDKMYIPVAHGEGKFYAAEDVLQNLETQGDIALRYVNSDGEYAEGEFPYNPNGSARDIAAITCNSGRALLMMPHPERAIFFTQRYDWTDIVHGHQNTKGAVEKYADGFQIFVNAVRYFS</sequence>
<dbReference type="InterPro" id="IPR029062">
    <property type="entry name" value="Class_I_gatase-like"/>
</dbReference>
<evidence type="ECO:0000256" key="7">
    <source>
        <dbReference type="ARBA" id="ARBA00022962"/>
    </source>
</evidence>
<dbReference type="Proteomes" id="UP000053165">
    <property type="component" value="Unassembled WGS sequence"/>
</dbReference>
<dbReference type="GO" id="GO:0005737">
    <property type="term" value="C:cytoplasm"/>
    <property type="evidence" value="ECO:0007669"/>
    <property type="project" value="TreeGrafter"/>
</dbReference>
<dbReference type="EMBL" id="APHI01000001">
    <property type="protein sequence ID" value="EOA63031.1"/>
    <property type="molecule type" value="Genomic_DNA"/>
</dbReference>
<dbReference type="SMART" id="SM01211">
    <property type="entry name" value="GATase_5"/>
    <property type="match status" value="1"/>
</dbReference>
<evidence type="ECO:0000256" key="4">
    <source>
        <dbReference type="ARBA" id="ARBA00022755"/>
    </source>
</evidence>
<gene>
    <name evidence="8" type="ORF">CRT38_00990</name>
</gene>
<keyword evidence="2" id="KW-0436">Ligase</keyword>
<comment type="caution">
    <text evidence="8">The sequence shown here is derived from an EMBL/GenBank/DDBJ whole genome shotgun (WGS) entry which is preliminary data.</text>
</comment>
<dbReference type="PANTHER" id="PTHR10099">
    <property type="entry name" value="PHOSPHORIBOSYLFORMYLGLYCINAMIDINE SYNTHASE"/>
    <property type="match status" value="1"/>
</dbReference>
<keyword evidence="5" id="KW-0378">Hydrolase</keyword>